<comment type="caution">
    <text evidence="13">The sequence shown here is derived from an EMBL/GenBank/DDBJ whole genome shotgun (WGS) entry which is preliminary data.</text>
</comment>
<keyword evidence="9" id="KW-0131">Cell cycle</keyword>
<dbReference type="AlphaFoldDB" id="A0A9Q0FE60"/>
<reference evidence="13" key="1">
    <citation type="submission" date="2022-02" db="EMBL/GenBank/DDBJ databases">
        <authorList>
            <person name="Henning P.M."/>
            <person name="McCubbin A.G."/>
            <person name="Shore J.S."/>
        </authorList>
    </citation>
    <scope>NUCLEOTIDE SEQUENCE</scope>
    <source>
        <strain evidence="13">F60SS</strain>
        <tissue evidence="13">Leaves</tissue>
    </source>
</reference>
<keyword evidence="8" id="KW-0472">Membrane</keyword>
<sequence>MATEVLMVKTEMEQNSAQMQPQKEPIKDIYENGVHVEDVGEEKRKDDLMGRVESDRKEIEEIEVEKKANRIEKQAKVANGEESGHRSELKDYEKKALFELREMLEEAILGNELFNQKKVQEKEVSVAKDADQKSKEMDKTGEEKPADREIDVQGEKKEGSTLTVGENEQSVPAKVEAEKKETSQAEDSTNEGGKENASRKQPAEGVGLQEMAEEKGDDVDKNVQMWGVPLMPSKGDTRTDVILLKFLRATEFQVSEAFRMLRDTLQWRKENKVDSIMEEDSEAENIGSMFSIEGCDLEGHPVCYNMIGALGNDELLGKASGSVEKRHKFLRWRIQLMETCIQKLDFRPGGVSAFVLVNDLKDAPGPTKRELRVAMSKTFETIQDNYPEVVAKHVFVNVPFWYYAFSAMVTPFMAARDKNKYIAAEQIPVQYGGLKSESDSEFSVEDAAKVVIVKGGSTEIVEIPAPEAGSTIVWELSVSGWEVNYKEEFIPTDERSYAIIVQRDRKLSRLQKPISNSFKNNEAGKIVITIENTSYYKKSIIYRYKSKKSSSASS</sequence>
<dbReference type="PROSITE" id="PS50866">
    <property type="entry name" value="GOLD"/>
    <property type="match status" value="1"/>
</dbReference>
<feature type="region of interest" description="Disordered" evidence="10">
    <location>
        <begin position="111"/>
        <end position="207"/>
    </location>
</feature>
<dbReference type="GO" id="GO:0008289">
    <property type="term" value="F:lipid binding"/>
    <property type="evidence" value="ECO:0007669"/>
    <property type="project" value="UniProtKB-KW"/>
</dbReference>
<dbReference type="InterPro" id="IPR009038">
    <property type="entry name" value="GOLD_dom"/>
</dbReference>
<accession>A0A9Q0FE60</accession>
<evidence type="ECO:0000313" key="14">
    <source>
        <dbReference type="Proteomes" id="UP001141552"/>
    </source>
</evidence>
<dbReference type="InterPro" id="IPR044834">
    <property type="entry name" value="PATL"/>
</dbReference>
<feature type="compositionally biased region" description="Basic and acidic residues" evidence="10">
    <location>
        <begin position="192"/>
        <end position="202"/>
    </location>
</feature>
<keyword evidence="5" id="KW-0963">Cytoplasm</keyword>
<dbReference type="GO" id="GO:0051301">
    <property type="term" value="P:cell division"/>
    <property type="evidence" value="ECO:0007669"/>
    <property type="project" value="UniProtKB-KW"/>
</dbReference>
<feature type="domain" description="GOLD" evidence="12">
    <location>
        <begin position="440"/>
        <end position="546"/>
    </location>
</feature>
<dbReference type="CDD" id="cd00170">
    <property type="entry name" value="SEC14"/>
    <property type="match status" value="1"/>
</dbReference>
<dbReference type="InterPro" id="IPR001251">
    <property type="entry name" value="CRAL-TRIO_dom"/>
</dbReference>
<dbReference type="InterPro" id="IPR036865">
    <property type="entry name" value="CRAL-TRIO_dom_sf"/>
</dbReference>
<dbReference type="Proteomes" id="UP001141552">
    <property type="component" value="Unassembled WGS sequence"/>
</dbReference>
<dbReference type="PANTHER" id="PTHR45932">
    <property type="entry name" value="PATELLIN-1"/>
    <property type="match status" value="1"/>
</dbReference>
<keyword evidence="14" id="KW-1185">Reference proteome</keyword>
<reference evidence="13" key="2">
    <citation type="journal article" date="2023" name="Plants (Basel)">
        <title>Annotation of the Turnera subulata (Passifloraceae) Draft Genome Reveals the S-Locus Evolved after the Divergence of Turneroideae from Passifloroideae in a Stepwise Manner.</title>
        <authorList>
            <person name="Henning P.M."/>
            <person name="Roalson E.H."/>
            <person name="Mir W."/>
            <person name="McCubbin A.G."/>
            <person name="Shore J.S."/>
        </authorList>
    </citation>
    <scope>NUCLEOTIDE SEQUENCE</scope>
    <source>
        <strain evidence="13">F60SS</strain>
    </source>
</reference>
<dbReference type="PROSITE" id="PS50191">
    <property type="entry name" value="CRAL_TRIO"/>
    <property type="match status" value="1"/>
</dbReference>
<dbReference type="InterPro" id="IPR036273">
    <property type="entry name" value="CRAL/TRIO_N_dom_sf"/>
</dbReference>
<dbReference type="OrthoDB" id="75724at2759"/>
<evidence type="ECO:0000256" key="4">
    <source>
        <dbReference type="ARBA" id="ARBA00022448"/>
    </source>
</evidence>
<evidence type="ECO:0000313" key="13">
    <source>
        <dbReference type="EMBL" id="KAJ4829870.1"/>
    </source>
</evidence>
<comment type="subcellular location">
    <subcellularLocation>
        <location evidence="2">Cytoplasm</location>
    </subcellularLocation>
    <subcellularLocation>
        <location evidence="1">Membrane</location>
    </subcellularLocation>
</comment>
<evidence type="ECO:0000259" key="11">
    <source>
        <dbReference type="PROSITE" id="PS50191"/>
    </source>
</evidence>
<evidence type="ECO:0000256" key="7">
    <source>
        <dbReference type="ARBA" id="ARBA00023121"/>
    </source>
</evidence>
<evidence type="ECO:0008006" key="15">
    <source>
        <dbReference type="Google" id="ProtNLM"/>
    </source>
</evidence>
<dbReference type="Pfam" id="PF00650">
    <property type="entry name" value="CRAL_TRIO"/>
    <property type="match status" value="1"/>
</dbReference>
<evidence type="ECO:0000256" key="1">
    <source>
        <dbReference type="ARBA" id="ARBA00004370"/>
    </source>
</evidence>
<evidence type="ECO:0000256" key="2">
    <source>
        <dbReference type="ARBA" id="ARBA00004496"/>
    </source>
</evidence>
<dbReference type="InterPro" id="IPR056794">
    <property type="entry name" value="PATL1-6_C_GOLD"/>
</dbReference>
<protein>
    <recommendedName>
        <fullName evidence="15">CRAL-TRIO domain-containing protein</fullName>
    </recommendedName>
</protein>
<gene>
    <name evidence="13" type="ORF">Tsubulata_013129</name>
</gene>
<evidence type="ECO:0000256" key="10">
    <source>
        <dbReference type="SAM" id="MobiDB-lite"/>
    </source>
</evidence>
<dbReference type="SUPFAM" id="SSF52087">
    <property type="entry name" value="CRAL/TRIO domain"/>
    <property type="match status" value="1"/>
</dbReference>
<keyword evidence="4" id="KW-0813">Transport</keyword>
<dbReference type="Pfam" id="PF03765">
    <property type="entry name" value="CRAL_TRIO_N"/>
    <property type="match status" value="1"/>
</dbReference>
<evidence type="ECO:0000256" key="8">
    <source>
        <dbReference type="ARBA" id="ARBA00023136"/>
    </source>
</evidence>
<dbReference type="PANTHER" id="PTHR45932:SF16">
    <property type="entry name" value="CRAL-TRIO DOMAIN-CONTAINING PROTEIN"/>
    <property type="match status" value="1"/>
</dbReference>
<dbReference type="SMART" id="SM01100">
    <property type="entry name" value="CRAL_TRIO_N"/>
    <property type="match status" value="1"/>
</dbReference>
<dbReference type="SMART" id="SM00516">
    <property type="entry name" value="SEC14"/>
    <property type="match status" value="1"/>
</dbReference>
<evidence type="ECO:0000259" key="12">
    <source>
        <dbReference type="PROSITE" id="PS50866"/>
    </source>
</evidence>
<dbReference type="EMBL" id="JAKUCV010005784">
    <property type="protein sequence ID" value="KAJ4829870.1"/>
    <property type="molecule type" value="Genomic_DNA"/>
</dbReference>
<dbReference type="InterPro" id="IPR011074">
    <property type="entry name" value="CRAL/TRIO_N_dom"/>
</dbReference>
<dbReference type="Pfam" id="PF25099">
    <property type="entry name" value="GOLD_PATL1_C"/>
    <property type="match status" value="1"/>
</dbReference>
<proteinExistence type="inferred from homology"/>
<feature type="domain" description="CRAL-TRIO" evidence="11">
    <location>
        <begin position="277"/>
        <end position="462"/>
    </location>
</feature>
<dbReference type="Gene3D" id="3.40.525.10">
    <property type="entry name" value="CRAL-TRIO lipid binding domain"/>
    <property type="match status" value="1"/>
</dbReference>
<evidence type="ECO:0000256" key="5">
    <source>
        <dbReference type="ARBA" id="ARBA00022490"/>
    </source>
</evidence>
<keyword evidence="7" id="KW-0446">Lipid-binding</keyword>
<organism evidence="13 14">
    <name type="scientific">Turnera subulata</name>
    <dbReference type="NCBI Taxonomy" id="218843"/>
    <lineage>
        <taxon>Eukaryota</taxon>
        <taxon>Viridiplantae</taxon>
        <taxon>Streptophyta</taxon>
        <taxon>Embryophyta</taxon>
        <taxon>Tracheophyta</taxon>
        <taxon>Spermatophyta</taxon>
        <taxon>Magnoliopsida</taxon>
        <taxon>eudicotyledons</taxon>
        <taxon>Gunneridae</taxon>
        <taxon>Pentapetalae</taxon>
        <taxon>rosids</taxon>
        <taxon>fabids</taxon>
        <taxon>Malpighiales</taxon>
        <taxon>Passifloraceae</taxon>
        <taxon>Turnera</taxon>
    </lineage>
</organism>
<feature type="compositionally biased region" description="Basic and acidic residues" evidence="10">
    <location>
        <begin position="118"/>
        <end position="159"/>
    </location>
</feature>
<evidence type="ECO:0000256" key="6">
    <source>
        <dbReference type="ARBA" id="ARBA00022618"/>
    </source>
</evidence>
<evidence type="ECO:0000256" key="9">
    <source>
        <dbReference type="ARBA" id="ARBA00023306"/>
    </source>
</evidence>
<dbReference type="GO" id="GO:0005737">
    <property type="term" value="C:cytoplasm"/>
    <property type="evidence" value="ECO:0007669"/>
    <property type="project" value="UniProtKB-SubCell"/>
</dbReference>
<evidence type="ECO:0000256" key="3">
    <source>
        <dbReference type="ARBA" id="ARBA00007155"/>
    </source>
</evidence>
<name>A0A9Q0FE60_9ROSI</name>
<comment type="similarity">
    <text evidence="3">Belongs to the patellin family.</text>
</comment>
<keyword evidence="6" id="KW-0132">Cell division</keyword>
<dbReference type="SUPFAM" id="SSF46938">
    <property type="entry name" value="CRAL/TRIO N-terminal domain"/>
    <property type="match status" value="1"/>
</dbReference>
<dbReference type="Gene3D" id="2.60.120.680">
    <property type="entry name" value="GOLD domain"/>
    <property type="match status" value="1"/>
</dbReference>
<feature type="compositionally biased region" description="Polar residues" evidence="10">
    <location>
        <begin position="160"/>
        <end position="170"/>
    </location>
</feature>
<dbReference type="GO" id="GO:0016020">
    <property type="term" value="C:membrane"/>
    <property type="evidence" value="ECO:0007669"/>
    <property type="project" value="UniProtKB-SubCell"/>
</dbReference>